<sequence>MYGEPANPKHLWEEFKKNFAEDFIHIAQRNADRRMKKWQSPTTEKIEQKNLPSEQMITLFIHLHDHEESLHKKTYFKFSNEATVENLKKEISSLWQFDERHQELYYNGDQINDPNSTLQKIGIKSKDTIIVKHIRWENWRQFTKMVEIAREAIKGKQEHKTKEAIDLAINQTKGLKEAKFFLAYPALLDIFTSFNKEFAPYVDADRAYMDRAAQDYFSMLFNDNPELPTVKSMCNPNPNSGAQSGLICRVTKDGVDVGSYYVKTHLSLSLRSSSSHQHADLREIFVYRLLQLIKVGPVVHFLPDVHHSTLGLYIATQEVPGFRTAAEVKMECLYLTDLHTSNYGLDINGKLCIVDFQIGSHAGSGKSALQEYLKGQKKLRSQVGKDCFRDYGFSKTVDEADKRITFQKKLFEQKPIYFNVSENYRQYFIKVKDNIKIFSEYFNNAD</sequence>
<dbReference type="CDD" id="cd17039">
    <property type="entry name" value="Ubl_ubiquitin_like"/>
    <property type="match status" value="1"/>
</dbReference>
<dbReference type="Pfam" id="PF00240">
    <property type="entry name" value="ubiquitin"/>
    <property type="match status" value="1"/>
</dbReference>
<dbReference type="WBParaSite" id="ACRNAN_scaffold918.g11102.t1">
    <property type="protein sequence ID" value="ACRNAN_scaffold918.g11102.t1"/>
    <property type="gene ID" value="ACRNAN_scaffold918.g11102"/>
</dbReference>
<accession>A0A914EP93</accession>
<reference evidence="3" key="1">
    <citation type="submission" date="2022-11" db="UniProtKB">
        <authorList>
            <consortium name="WormBaseParasite"/>
        </authorList>
    </citation>
    <scope>IDENTIFICATION</scope>
</reference>
<name>A0A914EP93_9BILA</name>
<dbReference type="Gene3D" id="3.10.20.90">
    <property type="entry name" value="Phosphatidylinositol 3-kinase Catalytic Subunit, Chain A, domain 1"/>
    <property type="match status" value="1"/>
</dbReference>
<dbReference type="AlphaFoldDB" id="A0A914EP93"/>
<keyword evidence="2" id="KW-1185">Reference proteome</keyword>
<protein>
    <submittedName>
        <fullName evidence="3">Ubiquitin-like domain-containing protein</fullName>
    </submittedName>
</protein>
<dbReference type="PANTHER" id="PTHR33651">
    <property type="entry name" value="PROTEIN CBG06246"/>
    <property type="match status" value="1"/>
</dbReference>
<dbReference type="PROSITE" id="PS50053">
    <property type="entry name" value="UBIQUITIN_2"/>
    <property type="match status" value="1"/>
</dbReference>
<dbReference type="InterPro" id="IPR000626">
    <property type="entry name" value="Ubiquitin-like_dom"/>
</dbReference>
<evidence type="ECO:0000313" key="2">
    <source>
        <dbReference type="Proteomes" id="UP000887540"/>
    </source>
</evidence>
<dbReference type="Proteomes" id="UP000887540">
    <property type="component" value="Unplaced"/>
</dbReference>
<dbReference type="PANTHER" id="PTHR33651:SF3">
    <property type="entry name" value="PHAGE PROTEIN"/>
    <property type="match status" value="1"/>
</dbReference>
<proteinExistence type="predicted"/>
<feature type="domain" description="Ubiquitin-like" evidence="1">
    <location>
        <begin position="57"/>
        <end position="131"/>
    </location>
</feature>
<dbReference type="SUPFAM" id="SSF54236">
    <property type="entry name" value="Ubiquitin-like"/>
    <property type="match status" value="1"/>
</dbReference>
<evidence type="ECO:0000313" key="3">
    <source>
        <dbReference type="WBParaSite" id="ACRNAN_scaffold918.g11102.t1"/>
    </source>
</evidence>
<evidence type="ECO:0000259" key="1">
    <source>
        <dbReference type="PROSITE" id="PS50053"/>
    </source>
</evidence>
<dbReference type="InterPro" id="IPR029071">
    <property type="entry name" value="Ubiquitin-like_domsf"/>
</dbReference>
<organism evidence="2 3">
    <name type="scientific">Acrobeloides nanus</name>
    <dbReference type="NCBI Taxonomy" id="290746"/>
    <lineage>
        <taxon>Eukaryota</taxon>
        <taxon>Metazoa</taxon>
        <taxon>Ecdysozoa</taxon>
        <taxon>Nematoda</taxon>
        <taxon>Chromadorea</taxon>
        <taxon>Rhabditida</taxon>
        <taxon>Tylenchina</taxon>
        <taxon>Cephalobomorpha</taxon>
        <taxon>Cephaloboidea</taxon>
        <taxon>Cephalobidae</taxon>
        <taxon>Acrobeloides</taxon>
    </lineage>
</organism>